<dbReference type="InterPro" id="IPR012337">
    <property type="entry name" value="RNaseH-like_sf"/>
</dbReference>
<dbReference type="PANTHER" id="PTHR47723">
    <property type="entry name" value="OS05G0353850 PROTEIN"/>
    <property type="match status" value="1"/>
</dbReference>
<dbReference type="Pfam" id="PF13456">
    <property type="entry name" value="RVT_3"/>
    <property type="match status" value="1"/>
</dbReference>
<dbReference type="InterPro" id="IPR036397">
    <property type="entry name" value="RNaseH_sf"/>
</dbReference>
<proteinExistence type="predicted"/>
<name>A0AAD2DTW7_9LAMI</name>
<dbReference type="GO" id="GO:0003676">
    <property type="term" value="F:nucleic acid binding"/>
    <property type="evidence" value="ECO:0007669"/>
    <property type="project" value="InterPro"/>
</dbReference>
<sequence length="171" mass="19738">MEGKFESVEEVFLSIKFWLQLASINLSNTNIRTSQDEHVLRMLEIHRTPVKAKQIRVVSWTKPIHNRVKLNVDGSSLGNPGQAGGGGMIRNEKCELVSAFCTYFGEATNNEAELRAIIEGLRICRELEVYQLDIECDSLLVVSWILSQKCPIWYLWDFWEDLVELLQKFDF</sequence>
<reference evidence="2" key="1">
    <citation type="submission" date="2023-05" db="EMBL/GenBank/DDBJ databases">
        <authorList>
            <person name="Huff M."/>
        </authorList>
    </citation>
    <scope>NUCLEOTIDE SEQUENCE</scope>
</reference>
<dbReference type="PANTHER" id="PTHR47723:SF19">
    <property type="entry name" value="POLYNUCLEOTIDYL TRANSFERASE, RIBONUCLEASE H-LIKE SUPERFAMILY PROTEIN"/>
    <property type="match status" value="1"/>
</dbReference>
<dbReference type="Gene3D" id="3.30.420.10">
    <property type="entry name" value="Ribonuclease H-like superfamily/Ribonuclease H"/>
    <property type="match status" value="1"/>
</dbReference>
<dbReference type="PROSITE" id="PS50879">
    <property type="entry name" value="RNASE_H_1"/>
    <property type="match status" value="1"/>
</dbReference>
<keyword evidence="3" id="KW-1185">Reference proteome</keyword>
<feature type="domain" description="RNase H type-1" evidence="1">
    <location>
        <begin position="64"/>
        <end position="171"/>
    </location>
</feature>
<dbReference type="SUPFAM" id="SSF53098">
    <property type="entry name" value="Ribonuclease H-like"/>
    <property type="match status" value="1"/>
</dbReference>
<dbReference type="Proteomes" id="UP000834106">
    <property type="component" value="Chromosome 6"/>
</dbReference>
<dbReference type="InterPro" id="IPR002156">
    <property type="entry name" value="RNaseH_domain"/>
</dbReference>
<dbReference type="CDD" id="cd06222">
    <property type="entry name" value="RNase_H_like"/>
    <property type="match status" value="1"/>
</dbReference>
<evidence type="ECO:0000313" key="2">
    <source>
        <dbReference type="EMBL" id="CAI9763285.1"/>
    </source>
</evidence>
<dbReference type="InterPro" id="IPR053151">
    <property type="entry name" value="RNase_H-like"/>
</dbReference>
<evidence type="ECO:0000259" key="1">
    <source>
        <dbReference type="PROSITE" id="PS50879"/>
    </source>
</evidence>
<gene>
    <name evidence="2" type="ORF">FPE_LOCUS10715</name>
</gene>
<accession>A0AAD2DTW7</accession>
<dbReference type="GO" id="GO:0004523">
    <property type="term" value="F:RNA-DNA hybrid ribonuclease activity"/>
    <property type="evidence" value="ECO:0007669"/>
    <property type="project" value="InterPro"/>
</dbReference>
<evidence type="ECO:0000313" key="3">
    <source>
        <dbReference type="Proteomes" id="UP000834106"/>
    </source>
</evidence>
<organism evidence="2 3">
    <name type="scientific">Fraxinus pennsylvanica</name>
    <dbReference type="NCBI Taxonomy" id="56036"/>
    <lineage>
        <taxon>Eukaryota</taxon>
        <taxon>Viridiplantae</taxon>
        <taxon>Streptophyta</taxon>
        <taxon>Embryophyta</taxon>
        <taxon>Tracheophyta</taxon>
        <taxon>Spermatophyta</taxon>
        <taxon>Magnoliopsida</taxon>
        <taxon>eudicotyledons</taxon>
        <taxon>Gunneridae</taxon>
        <taxon>Pentapetalae</taxon>
        <taxon>asterids</taxon>
        <taxon>lamiids</taxon>
        <taxon>Lamiales</taxon>
        <taxon>Oleaceae</taxon>
        <taxon>Oleeae</taxon>
        <taxon>Fraxinus</taxon>
    </lineage>
</organism>
<dbReference type="InterPro" id="IPR044730">
    <property type="entry name" value="RNase_H-like_dom_plant"/>
</dbReference>
<dbReference type="AlphaFoldDB" id="A0AAD2DTW7"/>
<dbReference type="EMBL" id="OU503041">
    <property type="protein sequence ID" value="CAI9763285.1"/>
    <property type="molecule type" value="Genomic_DNA"/>
</dbReference>
<protein>
    <recommendedName>
        <fullName evidence="1">RNase H type-1 domain-containing protein</fullName>
    </recommendedName>
</protein>